<feature type="domain" description="RNA polymerase III subunit Rpc25" evidence="2">
    <location>
        <begin position="32"/>
        <end position="103"/>
    </location>
</feature>
<feature type="transmembrane region" description="Helical" evidence="1">
    <location>
        <begin position="6"/>
        <end position="26"/>
    </location>
</feature>
<accession>A0A2P2L9C9</accession>
<keyword evidence="1" id="KW-1133">Transmembrane helix</keyword>
<keyword evidence="1" id="KW-0812">Transmembrane</keyword>
<keyword evidence="1" id="KW-0472">Membrane</keyword>
<dbReference type="InterPro" id="IPR012340">
    <property type="entry name" value="NA-bd_OB-fold"/>
</dbReference>
<reference evidence="3" key="1">
    <citation type="submission" date="2018-02" db="EMBL/GenBank/DDBJ databases">
        <title>Rhizophora mucronata_Transcriptome.</title>
        <authorList>
            <person name="Meera S.P."/>
            <person name="Sreeshan A."/>
            <person name="Augustine A."/>
        </authorList>
    </citation>
    <scope>NUCLEOTIDE SEQUENCE</scope>
    <source>
        <tissue evidence="3">Leaf</tissue>
    </source>
</reference>
<sequence length="103" mass="11819">MSLSWYLNTAVSITLSCVVFVISLHFQVMHSENVNKKCRYKARWIWEYSAGEEYNIDGLDEIKFQVHAVNYPPIPLEQPEKPFAPMVITGTIDADGLGPVSWW</sequence>
<organism evidence="3">
    <name type="scientific">Rhizophora mucronata</name>
    <name type="common">Asiatic mangrove</name>
    <dbReference type="NCBI Taxonomy" id="61149"/>
    <lineage>
        <taxon>Eukaryota</taxon>
        <taxon>Viridiplantae</taxon>
        <taxon>Streptophyta</taxon>
        <taxon>Embryophyta</taxon>
        <taxon>Tracheophyta</taxon>
        <taxon>Spermatophyta</taxon>
        <taxon>Magnoliopsida</taxon>
        <taxon>eudicotyledons</taxon>
        <taxon>Gunneridae</taxon>
        <taxon>Pentapetalae</taxon>
        <taxon>rosids</taxon>
        <taxon>fabids</taxon>
        <taxon>Malpighiales</taxon>
        <taxon>Rhizophoraceae</taxon>
        <taxon>Rhizophora</taxon>
    </lineage>
</organism>
<evidence type="ECO:0000259" key="2">
    <source>
        <dbReference type="Pfam" id="PF08292"/>
    </source>
</evidence>
<proteinExistence type="predicted"/>
<evidence type="ECO:0000313" key="3">
    <source>
        <dbReference type="EMBL" id="MBX14578.1"/>
    </source>
</evidence>
<dbReference type="EMBL" id="GGEC01034094">
    <property type="protein sequence ID" value="MBX14578.1"/>
    <property type="molecule type" value="Transcribed_RNA"/>
</dbReference>
<dbReference type="InterPro" id="IPR013238">
    <property type="entry name" value="RNA_pol_III_Rbc25"/>
</dbReference>
<dbReference type="Gene3D" id="2.40.50.140">
    <property type="entry name" value="Nucleic acid-binding proteins"/>
    <property type="match status" value="1"/>
</dbReference>
<dbReference type="AlphaFoldDB" id="A0A2P2L9C9"/>
<protein>
    <recommendedName>
        <fullName evidence="2">RNA polymerase III subunit Rpc25 domain-containing protein</fullName>
    </recommendedName>
</protein>
<name>A0A2P2L9C9_RHIMU</name>
<dbReference type="Pfam" id="PF08292">
    <property type="entry name" value="RNA_pol_Rbc25"/>
    <property type="match status" value="1"/>
</dbReference>
<evidence type="ECO:0000256" key="1">
    <source>
        <dbReference type="SAM" id="Phobius"/>
    </source>
</evidence>